<reference evidence="3 4" key="1">
    <citation type="submission" date="2021-02" db="EMBL/GenBank/DDBJ databases">
        <title>Paracoccus methylovroum sp.nov., a new methanol and methylamine utilizing methylotrophic denitrifer.</title>
        <authorList>
            <person name="Timsy T."/>
            <person name="Behrendt U."/>
            <person name="Ulrich A."/>
            <person name="Spanner T."/>
            <person name="Foesel B.U."/>
            <person name="Horn M.A."/>
            <person name="Kolb S."/>
        </authorList>
    </citation>
    <scope>NUCLEOTIDE SEQUENCE [LARGE SCALE GENOMIC DNA]</scope>
    <source>
        <strain evidence="3 4">H4-D09</strain>
    </source>
</reference>
<feature type="chain" id="PRO_5045894644" evidence="2">
    <location>
        <begin position="21"/>
        <end position="203"/>
    </location>
</feature>
<name>A0ABX7JTG4_9RHOB</name>
<gene>
    <name evidence="3" type="ORF">JWJ88_16640</name>
</gene>
<keyword evidence="4" id="KW-1185">Reference proteome</keyword>
<sequence length="203" mass="21565">MKHELALVAVLAALASPAVAQSQGDWTLGLGLAHVNPKSDNGSLAGGTVPVSIGDSTRPSITVEYFVRDNLGIEVLGALPFKHSIRSNGAEIGTVKHLPPVISLQYHFDIHPAWKPFVGVGVNFTGFWDSEAKGALAGNDLRVKNSWGLAAHLGTDYWISDRAALRADLRWIDIGSDVELNGANIGSVDIDPVVAGISYVMKF</sequence>
<dbReference type="PANTHER" id="PTHR36920:SF1">
    <property type="entry name" value="OUTER MEMBRANE PROTEIN W"/>
    <property type="match status" value="1"/>
</dbReference>
<dbReference type="RefSeq" id="WP_205296805.1">
    <property type="nucleotide sequence ID" value="NZ_CP070371.1"/>
</dbReference>
<dbReference type="Proteomes" id="UP000663629">
    <property type="component" value="Chromosome 2"/>
</dbReference>
<dbReference type="EMBL" id="CP070371">
    <property type="protein sequence ID" value="QRZ15912.1"/>
    <property type="molecule type" value="Genomic_DNA"/>
</dbReference>
<evidence type="ECO:0000313" key="3">
    <source>
        <dbReference type="EMBL" id="QRZ15912.1"/>
    </source>
</evidence>
<accession>A0ABX7JTG4</accession>
<proteinExistence type="inferred from homology"/>
<dbReference type="InterPro" id="IPR011250">
    <property type="entry name" value="OMP/PagP_B-barrel"/>
</dbReference>
<feature type="signal peptide" evidence="2">
    <location>
        <begin position="1"/>
        <end position="20"/>
    </location>
</feature>
<dbReference type="Pfam" id="PF03922">
    <property type="entry name" value="OmpW"/>
    <property type="match status" value="1"/>
</dbReference>
<dbReference type="Gene3D" id="2.40.160.20">
    <property type="match status" value="1"/>
</dbReference>
<keyword evidence="2" id="KW-0732">Signal</keyword>
<comment type="similarity">
    <text evidence="1">Belongs to the OmpW/AlkL family.</text>
</comment>
<dbReference type="PANTHER" id="PTHR36920">
    <property type="match status" value="1"/>
</dbReference>
<protein>
    <submittedName>
        <fullName evidence="3">OmpW family protein</fullName>
    </submittedName>
</protein>
<dbReference type="SUPFAM" id="SSF56925">
    <property type="entry name" value="OMPA-like"/>
    <property type="match status" value="1"/>
</dbReference>
<evidence type="ECO:0000256" key="2">
    <source>
        <dbReference type="SAM" id="SignalP"/>
    </source>
</evidence>
<organism evidence="3 4">
    <name type="scientific">Paracoccus methylovorus</name>
    <dbReference type="NCBI Taxonomy" id="2812658"/>
    <lineage>
        <taxon>Bacteria</taxon>
        <taxon>Pseudomonadati</taxon>
        <taxon>Pseudomonadota</taxon>
        <taxon>Alphaproteobacteria</taxon>
        <taxon>Rhodobacterales</taxon>
        <taxon>Paracoccaceae</taxon>
        <taxon>Paracoccus</taxon>
    </lineage>
</organism>
<evidence type="ECO:0000256" key="1">
    <source>
        <dbReference type="ARBA" id="ARBA00009330"/>
    </source>
</evidence>
<dbReference type="InterPro" id="IPR005618">
    <property type="entry name" value="OMPW"/>
</dbReference>
<evidence type="ECO:0000313" key="4">
    <source>
        <dbReference type="Proteomes" id="UP000663629"/>
    </source>
</evidence>